<evidence type="ECO:0000259" key="2">
    <source>
        <dbReference type="PROSITE" id="PS50835"/>
    </source>
</evidence>
<reference evidence="3" key="2">
    <citation type="journal article" date="2018" name="Environ. Sci. Technol.">
        <title>The Toxicogenome of Hyalella azteca: A Model for Sediment Ecotoxicology and Evolutionary Toxicology.</title>
        <authorList>
            <person name="Poynton H.C."/>
            <person name="Hasenbein S."/>
            <person name="Benoit J.B."/>
            <person name="Sepulveda M.S."/>
            <person name="Poelchau M.F."/>
            <person name="Hughes D.S.T."/>
            <person name="Murali S.C."/>
            <person name="Chen S."/>
            <person name="Glastad K.M."/>
            <person name="Goodisman M.A.D."/>
            <person name="Werren J.H."/>
            <person name="Vineis J.H."/>
            <person name="Bowen J.L."/>
            <person name="Friedrich M."/>
            <person name="Jones J."/>
            <person name="Robertson H.M."/>
            <person name="Feyereisen R."/>
            <person name="Mechler-Hickson A."/>
            <person name="Mathers N."/>
            <person name="Lee C.E."/>
            <person name="Colbourne J.K."/>
            <person name="Biales A."/>
            <person name="Johnston J.S."/>
            <person name="Wellborn G.A."/>
            <person name="Rosendale A.J."/>
            <person name="Cridge A.G."/>
            <person name="Munoz-Torres M.C."/>
            <person name="Bain P.A."/>
            <person name="Manny A.R."/>
            <person name="Major K.M."/>
            <person name="Lambert F.N."/>
            <person name="Vulpe C.D."/>
            <person name="Tuck P."/>
            <person name="Blalock B.J."/>
            <person name="Lin Y.Y."/>
            <person name="Smith M.E."/>
            <person name="Ochoa-Acuna H."/>
            <person name="Chen M.M."/>
            <person name="Childers C.P."/>
            <person name="Qu J."/>
            <person name="Dugan S."/>
            <person name="Lee S.L."/>
            <person name="Chao H."/>
            <person name="Dinh H."/>
            <person name="Han Y."/>
            <person name="Doddapaneni H."/>
            <person name="Worley K.C."/>
            <person name="Muzny D.M."/>
            <person name="Gibbs R.A."/>
            <person name="Richards S."/>
        </authorList>
    </citation>
    <scope>NUCLEOTIDE SEQUENCE</scope>
    <source>
        <strain evidence="3">HAZT.00-mixed</strain>
        <tissue evidence="3">Whole organism</tissue>
    </source>
</reference>
<dbReference type="PROSITE" id="PS50835">
    <property type="entry name" value="IG_LIKE"/>
    <property type="match status" value="1"/>
</dbReference>
<evidence type="ECO:0000313" key="3">
    <source>
        <dbReference type="EMBL" id="KAA0198189.1"/>
    </source>
</evidence>
<feature type="domain" description="Ig-like" evidence="2">
    <location>
        <begin position="220"/>
        <end position="277"/>
    </location>
</feature>
<dbReference type="SUPFAM" id="SSF48726">
    <property type="entry name" value="Immunoglobulin"/>
    <property type="match status" value="2"/>
</dbReference>
<accession>A0A6A0H364</accession>
<dbReference type="Proteomes" id="UP000711488">
    <property type="component" value="Unassembled WGS sequence"/>
</dbReference>
<proteinExistence type="predicted"/>
<dbReference type="InterPro" id="IPR013783">
    <property type="entry name" value="Ig-like_fold"/>
</dbReference>
<dbReference type="InterPro" id="IPR007110">
    <property type="entry name" value="Ig-like_dom"/>
</dbReference>
<dbReference type="Gene3D" id="2.60.40.10">
    <property type="entry name" value="Immunoglobulins"/>
    <property type="match status" value="3"/>
</dbReference>
<name>A0A6A0H364_HYAAZ</name>
<comment type="caution">
    <text evidence="3">The sequence shown here is derived from an EMBL/GenBank/DDBJ whole genome shotgun (WGS) entry which is preliminary data.</text>
</comment>
<dbReference type="PANTHER" id="PTHR23278:SF19">
    <property type="entry name" value="OBSCURIN"/>
    <property type="match status" value="1"/>
</dbReference>
<dbReference type="InterPro" id="IPR036179">
    <property type="entry name" value="Ig-like_dom_sf"/>
</dbReference>
<organism evidence="3">
    <name type="scientific">Hyalella azteca</name>
    <name type="common">Amphipod</name>
    <dbReference type="NCBI Taxonomy" id="294128"/>
    <lineage>
        <taxon>Eukaryota</taxon>
        <taxon>Metazoa</taxon>
        <taxon>Ecdysozoa</taxon>
        <taxon>Arthropoda</taxon>
        <taxon>Crustacea</taxon>
        <taxon>Multicrustacea</taxon>
        <taxon>Malacostraca</taxon>
        <taxon>Eumalacostraca</taxon>
        <taxon>Peracarida</taxon>
        <taxon>Amphipoda</taxon>
        <taxon>Senticaudata</taxon>
        <taxon>Talitrida</taxon>
        <taxon>Talitroidea</taxon>
        <taxon>Hyalellidae</taxon>
        <taxon>Hyalella</taxon>
    </lineage>
</organism>
<protein>
    <recommendedName>
        <fullName evidence="2">Ig-like domain-containing protein</fullName>
    </recommendedName>
</protein>
<dbReference type="PANTHER" id="PTHR23278">
    <property type="entry name" value="SIDESTEP PROTEIN"/>
    <property type="match status" value="1"/>
</dbReference>
<gene>
    <name evidence="3" type="ORF">HAZT_HAZT002279</name>
</gene>
<dbReference type="AlphaFoldDB" id="A0A6A0H364"/>
<reference evidence="3" key="1">
    <citation type="submission" date="2014-08" db="EMBL/GenBank/DDBJ databases">
        <authorList>
            <person name="Murali S."/>
            <person name="Richards S."/>
            <person name="Bandaranaike D."/>
            <person name="Bellair M."/>
            <person name="Blankenburg K."/>
            <person name="Chao H."/>
            <person name="Dinh H."/>
            <person name="Doddapaneni H."/>
            <person name="Dugan-Rocha S."/>
            <person name="Elkadiri S."/>
            <person name="Gnanaolivu R."/>
            <person name="Hughes D."/>
            <person name="Lee S."/>
            <person name="Li M."/>
            <person name="Ming W."/>
            <person name="Munidasa M."/>
            <person name="Muniz J."/>
            <person name="Nguyen L."/>
            <person name="Osuji N."/>
            <person name="Pu L.-L."/>
            <person name="Puazo M."/>
            <person name="Skinner E."/>
            <person name="Qu C."/>
            <person name="Quiroz J."/>
            <person name="Raj R."/>
            <person name="Weissenberger G."/>
            <person name="Xin Y."/>
            <person name="Zou X."/>
            <person name="Han Y."/>
            <person name="Worley K."/>
            <person name="Muzny D."/>
            <person name="Gibbs R."/>
        </authorList>
    </citation>
    <scope>NUCLEOTIDE SEQUENCE</scope>
    <source>
        <strain evidence="3">HAZT.00-mixed</strain>
        <tissue evidence="3">Whole organism</tissue>
    </source>
</reference>
<reference evidence="3" key="3">
    <citation type="submission" date="2019-06" db="EMBL/GenBank/DDBJ databases">
        <authorList>
            <person name="Poynton C."/>
            <person name="Hasenbein S."/>
            <person name="Benoit J.B."/>
            <person name="Sepulveda M.S."/>
            <person name="Poelchau M.F."/>
            <person name="Murali S.C."/>
            <person name="Chen S."/>
            <person name="Glastad K.M."/>
            <person name="Werren J.H."/>
            <person name="Vineis J.H."/>
            <person name="Bowen J.L."/>
            <person name="Friedrich M."/>
            <person name="Jones J."/>
            <person name="Robertson H.M."/>
            <person name="Feyereisen R."/>
            <person name="Mechler-Hickson A."/>
            <person name="Mathers N."/>
            <person name="Lee C.E."/>
            <person name="Colbourne J.K."/>
            <person name="Biales A."/>
            <person name="Johnston J.S."/>
            <person name="Wellborn G.A."/>
            <person name="Rosendale A.J."/>
            <person name="Cridge A.G."/>
            <person name="Munoz-Torres M.C."/>
            <person name="Bain P.A."/>
            <person name="Manny A.R."/>
            <person name="Major K.M."/>
            <person name="Lambert F.N."/>
            <person name="Vulpe C.D."/>
            <person name="Tuck P."/>
            <person name="Blalock B.J."/>
            <person name="Lin Y.-Y."/>
            <person name="Smith M.E."/>
            <person name="Ochoa-Acuna H."/>
            <person name="Chen M.-J.M."/>
            <person name="Childers C.P."/>
            <person name="Qu J."/>
            <person name="Dugan S."/>
            <person name="Lee S.L."/>
            <person name="Chao H."/>
            <person name="Dinh H."/>
            <person name="Han Y."/>
            <person name="Doddapaneni H."/>
            <person name="Worley K.C."/>
            <person name="Muzny D.M."/>
            <person name="Gibbs R.A."/>
            <person name="Richards S."/>
        </authorList>
    </citation>
    <scope>NUCLEOTIDE SEQUENCE</scope>
    <source>
        <strain evidence="3">HAZT.00-mixed</strain>
        <tissue evidence="3">Whole organism</tissue>
    </source>
</reference>
<feature type="region of interest" description="Disordered" evidence="1">
    <location>
        <begin position="23"/>
        <end position="43"/>
    </location>
</feature>
<dbReference type="EMBL" id="JQDR03007713">
    <property type="protein sequence ID" value="KAA0198189.1"/>
    <property type="molecule type" value="Genomic_DNA"/>
</dbReference>
<sequence>MTQTDEELVVAVEGVAFHRYDARYPGRQQHSSREPSLQASFRSDPPARLLLPRVTADLAGEYECRVDYLHAPSDTTRVELSVLEPPESLHLLTADGRAAPQLLTVNAGDALHVLCKVLGAPPSSVDISGIPPSVAAGEKLKVWCSAPHARPSPVLVWTLIRKGKPAKVLAKQERNVSRSWQDVQVEWQDHGASLTCTAYSPALPAVRVSNSSLLNVTFAPRVRMSLGAMLSADHIKEGSDVYFRCDIHSNPPPNRITWFHNVRELSNNTFTCIGHHE</sequence>
<evidence type="ECO:0000256" key="1">
    <source>
        <dbReference type="SAM" id="MobiDB-lite"/>
    </source>
</evidence>